<gene>
    <name evidence="2" type="ordered locus">BPUM_1218</name>
</gene>
<dbReference type="STRING" id="315750.BPUM_1218"/>
<dbReference type="AlphaFoldDB" id="A8FCD5"/>
<feature type="transmembrane region" description="Helical" evidence="1">
    <location>
        <begin position="20"/>
        <end position="39"/>
    </location>
</feature>
<dbReference type="KEGG" id="bpu:BPUM_1218"/>
<dbReference type="HOGENOM" id="CLU_2876506_0_0_9"/>
<evidence type="ECO:0000313" key="3">
    <source>
        <dbReference type="Proteomes" id="UP000001355"/>
    </source>
</evidence>
<keyword evidence="1" id="KW-0812">Transmembrane</keyword>
<evidence type="ECO:0000313" key="2">
    <source>
        <dbReference type="EMBL" id="ABV61902.1"/>
    </source>
</evidence>
<evidence type="ECO:0000256" key="1">
    <source>
        <dbReference type="SAM" id="Phobius"/>
    </source>
</evidence>
<organism evidence="2 3">
    <name type="scientific">Bacillus pumilus (strain SAFR-032)</name>
    <dbReference type="NCBI Taxonomy" id="315750"/>
    <lineage>
        <taxon>Bacteria</taxon>
        <taxon>Bacillati</taxon>
        <taxon>Bacillota</taxon>
        <taxon>Bacilli</taxon>
        <taxon>Bacillales</taxon>
        <taxon>Bacillaceae</taxon>
        <taxon>Bacillus</taxon>
    </lineage>
</organism>
<keyword evidence="1" id="KW-1133">Transmembrane helix</keyword>
<dbReference type="Proteomes" id="UP000001355">
    <property type="component" value="Chromosome"/>
</dbReference>
<reference evidence="2 3" key="1">
    <citation type="journal article" date="2007" name="PLoS ONE">
        <title>Paradoxical DNA repair and peroxide resistance gene conservation in Bacillus pumilus SAFR-032.</title>
        <authorList>
            <person name="Gioia J."/>
            <person name="Yerrapragada S."/>
            <person name="Qin X."/>
            <person name="Jiang H."/>
            <person name="Igboeli O.C."/>
            <person name="Muzny D."/>
            <person name="Dugan-Rocha S."/>
            <person name="Ding Y."/>
            <person name="Hawes A."/>
            <person name="Liu W."/>
            <person name="Perez L."/>
            <person name="Kovar C."/>
            <person name="Dinh H."/>
            <person name="Lee S."/>
            <person name="Nazareth L."/>
            <person name="Blyth P."/>
            <person name="Holder M."/>
            <person name="Buhay C."/>
            <person name="Tirumalai M.R."/>
            <person name="Liu Y."/>
            <person name="Dasgupta I."/>
            <person name="Bokhetache L."/>
            <person name="Fujita M."/>
            <person name="Karouia F."/>
            <person name="Eswara Moorthy P."/>
            <person name="Siefert J."/>
            <person name="Uzman A."/>
            <person name="Buzumbo P."/>
            <person name="Verma A."/>
            <person name="Zwiya H."/>
            <person name="McWilliams B.D."/>
            <person name="Olowu A."/>
            <person name="Clinkenbeard K.D."/>
            <person name="Newcombe D."/>
            <person name="Golebiewski L."/>
            <person name="Petrosino J.F."/>
            <person name="Nicholson W.L."/>
            <person name="Fox G.E."/>
            <person name="Venkateswaran K."/>
            <person name="Highlander S.K."/>
            <person name="Weinstock G.M."/>
        </authorList>
    </citation>
    <scope>NUCLEOTIDE SEQUENCE [LARGE SCALE GENOMIC DNA]</scope>
    <source>
        <strain evidence="2 3">SAFR-032</strain>
    </source>
</reference>
<reference evidence="2 3" key="2">
    <citation type="journal article" date="2013" name="Extremophiles">
        <title>An ICEBs1-like element may be associated with the extreme radiation and desiccation resistance of Bacillus pumilus SAFR-032 spores.</title>
        <authorList>
            <person name="Tirumalai M.R."/>
            <person name="Fox G.E."/>
        </authorList>
    </citation>
    <scope>NUCLEOTIDE SEQUENCE [LARGE SCALE GENOMIC DNA]</scope>
    <source>
        <strain evidence="2 3">SAFR-032</strain>
    </source>
</reference>
<keyword evidence="1" id="KW-0472">Membrane</keyword>
<accession>A8FCD5</accession>
<reference evidence="2 3" key="3">
    <citation type="journal article" date="2013" name="PLoS ONE">
        <title>Candidate genes that may be responsible for the unusual resistances exhibited by Bacillus pumilus SAFR-032 spores.</title>
        <authorList>
            <person name="Tirumalai M.R."/>
            <person name="Rastogi R."/>
            <person name="Zamani N."/>
            <person name="O'Bryant Williams E."/>
            <person name="Allen S."/>
            <person name="Diouf F."/>
            <person name="Kwende S."/>
            <person name="Weinstock G.M."/>
            <person name="Venkateswaran K.J."/>
            <person name="Fox G.E."/>
        </authorList>
    </citation>
    <scope>NUCLEOTIDE SEQUENCE [LARGE SCALE GENOMIC DNA]</scope>
    <source>
        <strain evidence="2 3">SAFR-032</strain>
    </source>
</reference>
<proteinExistence type="predicted"/>
<sequence>MKDTFIFEQKHYTSLSHRFYCLISLFFSLPLLVLFTHFHLNRCKLTMQHFLLFHMISRVFLKS</sequence>
<name>A8FCD5_BACP2</name>
<keyword evidence="3" id="KW-1185">Reference proteome</keyword>
<protein>
    <submittedName>
        <fullName evidence="2">Uncharacterized protein</fullName>
    </submittedName>
</protein>
<dbReference type="EMBL" id="CP000813">
    <property type="protein sequence ID" value="ABV61902.1"/>
    <property type="molecule type" value="Genomic_DNA"/>
</dbReference>